<gene>
    <name evidence="3" type="ORF">RUA4292_00390</name>
</gene>
<feature type="signal peptide" evidence="1">
    <location>
        <begin position="1"/>
        <end position="23"/>
    </location>
</feature>
<feature type="chain" id="PRO_5006062081" evidence="1">
    <location>
        <begin position="24"/>
        <end position="504"/>
    </location>
</feature>
<protein>
    <submittedName>
        <fullName evidence="3">Isoaspartyl dipeptidase</fullName>
    </submittedName>
</protein>
<dbReference type="SUPFAM" id="SSF51556">
    <property type="entry name" value="Metallo-dependent hydrolases"/>
    <property type="match status" value="1"/>
</dbReference>
<dbReference type="AlphaFoldDB" id="A0A0P1EZ88"/>
<feature type="domain" description="Amidohydrolase-related" evidence="2">
    <location>
        <begin position="122"/>
        <end position="471"/>
    </location>
</feature>
<organism evidence="3 4">
    <name type="scientific">Ruegeria atlantica</name>
    <dbReference type="NCBI Taxonomy" id="81569"/>
    <lineage>
        <taxon>Bacteria</taxon>
        <taxon>Pseudomonadati</taxon>
        <taxon>Pseudomonadota</taxon>
        <taxon>Alphaproteobacteria</taxon>
        <taxon>Rhodobacterales</taxon>
        <taxon>Roseobacteraceae</taxon>
        <taxon>Ruegeria</taxon>
    </lineage>
</organism>
<keyword evidence="1" id="KW-0732">Signal</keyword>
<dbReference type="PANTHER" id="PTHR43135">
    <property type="entry name" value="ALPHA-D-RIBOSE 1-METHYLPHOSPHONATE 5-TRIPHOSPHATE DIPHOSPHATASE"/>
    <property type="match status" value="1"/>
</dbReference>
<dbReference type="InterPro" id="IPR032466">
    <property type="entry name" value="Metal_Hydrolase"/>
</dbReference>
<proteinExistence type="predicted"/>
<dbReference type="Gene3D" id="3.20.20.140">
    <property type="entry name" value="Metal-dependent hydrolases"/>
    <property type="match status" value="1"/>
</dbReference>
<dbReference type="SUPFAM" id="SSF51338">
    <property type="entry name" value="Composite domain of metallo-dependent hydrolases"/>
    <property type="match status" value="2"/>
</dbReference>
<dbReference type="InterPro" id="IPR006680">
    <property type="entry name" value="Amidohydro-rel"/>
</dbReference>
<name>A0A0P1EZ88_9RHOB</name>
<evidence type="ECO:0000313" key="4">
    <source>
        <dbReference type="Proteomes" id="UP000050783"/>
    </source>
</evidence>
<dbReference type="InterPro" id="IPR018228">
    <property type="entry name" value="DNase_TatD-rel_CS"/>
</dbReference>
<dbReference type="InterPro" id="IPR051781">
    <property type="entry name" value="Metallo-dep_Hydrolase"/>
</dbReference>
<dbReference type="EMBL" id="CYPU01000008">
    <property type="protein sequence ID" value="CUH46225.1"/>
    <property type="molecule type" value="Genomic_DNA"/>
</dbReference>
<dbReference type="Pfam" id="PF01979">
    <property type="entry name" value="Amidohydro_1"/>
    <property type="match status" value="1"/>
</dbReference>
<dbReference type="PANTHER" id="PTHR43135:SF3">
    <property type="entry name" value="ALPHA-D-RIBOSE 1-METHYLPHOSPHONATE 5-TRIPHOSPHATE DIPHOSPHATASE"/>
    <property type="match status" value="1"/>
</dbReference>
<evidence type="ECO:0000256" key="1">
    <source>
        <dbReference type="SAM" id="SignalP"/>
    </source>
</evidence>
<dbReference type="Proteomes" id="UP000050783">
    <property type="component" value="Unassembled WGS sequence"/>
</dbReference>
<dbReference type="InterPro" id="IPR057744">
    <property type="entry name" value="OTAase-like"/>
</dbReference>
<accession>A0A0P1EZ88</accession>
<dbReference type="Gene3D" id="2.30.40.10">
    <property type="entry name" value="Urease, subunit C, domain 1"/>
    <property type="match status" value="1"/>
</dbReference>
<evidence type="ECO:0000259" key="2">
    <source>
        <dbReference type="Pfam" id="PF01979"/>
    </source>
</evidence>
<reference evidence="3 4" key="1">
    <citation type="submission" date="2015-09" db="EMBL/GenBank/DDBJ databases">
        <authorList>
            <consortium name="Swine Surveillance"/>
        </authorList>
    </citation>
    <scope>NUCLEOTIDE SEQUENCE [LARGE SCALE GENOMIC DNA]</scope>
    <source>
        <strain evidence="3 4">CECT 4292</strain>
    </source>
</reference>
<sequence>MMFHNTITTATMAMLLSATAVFAQQEPPSVTLFKNVMVFDGTTDGLLDRDVLVVGNKIHAVAEDIPEADTWEVEAGPTGPLYSSVYSSANGGGSGYTFIVDGEQGQTTVELSPKVIDGGGRTLMPGLIDSHVHLNLSMDQGRVGMESSRWDTMASYGAASALEWFYDGFTTVRDMGGMANGLQQVIDKGLIEGPRIYLSGGTISQTAGHGDMRLESQSEPEYSSLVRNGMNHIADGPQEVRKAVRKNFGMGATQMKIMMAGGIASKASPFVSGQFTDEEILAAVDEAASRGTYVAAHLYLDEHIKRALDLGVMSIEHGQFLSEETAKLMKEKGAFIASFLASVQSDAILTHPVYGKPGTFEAARTIMMKEGSAGFVDVIRKVKPNLVFASDMPSTNGMAARHQRDHEKWIFADSFGNFEALKAMTSMGGELAMLTGDLNPYPSKLGVIEEGAYADILLVDGNPLEDIAVVGGNSKWFDAERRMRGIETINLIMKDGVIFKNTLN</sequence>
<dbReference type="InterPro" id="IPR011059">
    <property type="entry name" value="Metal-dep_hydrolase_composite"/>
</dbReference>
<dbReference type="GeneID" id="55491710"/>
<dbReference type="PROSITE" id="PS01137">
    <property type="entry name" value="TATD_1"/>
    <property type="match status" value="1"/>
</dbReference>
<dbReference type="CDD" id="cd01299">
    <property type="entry name" value="Met_dep_hydrolase_A"/>
    <property type="match status" value="1"/>
</dbReference>
<dbReference type="GO" id="GO:0016810">
    <property type="term" value="F:hydrolase activity, acting on carbon-nitrogen (but not peptide) bonds"/>
    <property type="evidence" value="ECO:0007669"/>
    <property type="project" value="InterPro"/>
</dbReference>
<evidence type="ECO:0000313" key="3">
    <source>
        <dbReference type="EMBL" id="CUH46225.1"/>
    </source>
</evidence>
<dbReference type="RefSeq" id="WP_145974822.1">
    <property type="nucleotide sequence ID" value="NZ_CYPU01000008.1"/>
</dbReference>